<dbReference type="PRINTS" id="PR00080">
    <property type="entry name" value="SDRFAMILY"/>
</dbReference>
<comment type="caution">
    <text evidence="3">The sequence shown here is derived from an EMBL/GenBank/DDBJ whole genome shotgun (WGS) entry which is preliminary data.</text>
</comment>
<dbReference type="InterPro" id="IPR057326">
    <property type="entry name" value="KR_dom"/>
</dbReference>
<evidence type="ECO:0000259" key="2">
    <source>
        <dbReference type="SMART" id="SM00822"/>
    </source>
</evidence>
<dbReference type="PANTHER" id="PTHR42879:SF2">
    <property type="entry name" value="3-OXOACYL-[ACYL-CARRIER-PROTEIN] REDUCTASE FABG"/>
    <property type="match status" value="1"/>
</dbReference>
<dbReference type="SUPFAM" id="SSF51735">
    <property type="entry name" value="NAD(P)-binding Rossmann-fold domains"/>
    <property type="match status" value="1"/>
</dbReference>
<dbReference type="RefSeq" id="WP_345405367.1">
    <property type="nucleotide sequence ID" value="NZ_BAABHG010000018.1"/>
</dbReference>
<comment type="similarity">
    <text evidence="1">Belongs to the short-chain dehydrogenases/reductases (SDR) family.</text>
</comment>
<name>A0ABW5GK31_9PSEU</name>
<proteinExistence type="inferred from homology"/>
<evidence type="ECO:0000313" key="4">
    <source>
        <dbReference type="Proteomes" id="UP001597419"/>
    </source>
</evidence>
<dbReference type="SMART" id="SM00822">
    <property type="entry name" value="PKS_KR"/>
    <property type="match status" value="1"/>
</dbReference>
<dbReference type="InterPro" id="IPR050259">
    <property type="entry name" value="SDR"/>
</dbReference>
<evidence type="ECO:0000313" key="3">
    <source>
        <dbReference type="EMBL" id="MFD2461226.1"/>
    </source>
</evidence>
<evidence type="ECO:0000256" key="1">
    <source>
        <dbReference type="ARBA" id="ARBA00006484"/>
    </source>
</evidence>
<dbReference type="Gene3D" id="3.40.50.720">
    <property type="entry name" value="NAD(P)-binding Rossmann-like Domain"/>
    <property type="match status" value="1"/>
</dbReference>
<keyword evidence="4" id="KW-1185">Reference proteome</keyword>
<dbReference type="InterPro" id="IPR002347">
    <property type="entry name" value="SDR_fam"/>
</dbReference>
<organism evidence="3 4">
    <name type="scientific">Amycolatopsis samaneae</name>
    <dbReference type="NCBI Taxonomy" id="664691"/>
    <lineage>
        <taxon>Bacteria</taxon>
        <taxon>Bacillati</taxon>
        <taxon>Actinomycetota</taxon>
        <taxon>Actinomycetes</taxon>
        <taxon>Pseudonocardiales</taxon>
        <taxon>Pseudonocardiaceae</taxon>
        <taxon>Amycolatopsis</taxon>
    </lineage>
</organism>
<sequence>MSALDGVAAVVTGAARGIGLATAATLAARGAEVTLIDRDAAALSAVDGPYRTVALDVTDHDALAEAVRTALAAGPGHAVLVNNAAVLDTTPLAELTPERWEHVHAVNLTAALTAIRAAIAPMRARGGRIVNVASVAGRQGGGLIGTAAYASSKAGLISLTRSAARELAVDGVTVNAVAPGPVDTGLITGRDPELLRRVLAAVPVGRLGTAEDVAAAVGFLASGEAGWITGAVLDVNGGALMA</sequence>
<dbReference type="Proteomes" id="UP001597419">
    <property type="component" value="Unassembled WGS sequence"/>
</dbReference>
<gene>
    <name evidence="3" type="ORF">ACFSYJ_21660</name>
</gene>
<dbReference type="EMBL" id="JBHUKU010000011">
    <property type="protein sequence ID" value="MFD2461226.1"/>
    <property type="molecule type" value="Genomic_DNA"/>
</dbReference>
<dbReference type="InterPro" id="IPR020904">
    <property type="entry name" value="Sc_DH/Rdtase_CS"/>
</dbReference>
<dbReference type="PRINTS" id="PR00081">
    <property type="entry name" value="GDHRDH"/>
</dbReference>
<dbReference type="Pfam" id="PF13561">
    <property type="entry name" value="adh_short_C2"/>
    <property type="match status" value="1"/>
</dbReference>
<dbReference type="PANTHER" id="PTHR42879">
    <property type="entry name" value="3-OXOACYL-(ACYL-CARRIER-PROTEIN) REDUCTASE"/>
    <property type="match status" value="1"/>
</dbReference>
<dbReference type="InterPro" id="IPR036291">
    <property type="entry name" value="NAD(P)-bd_dom_sf"/>
</dbReference>
<feature type="domain" description="Ketoreductase" evidence="2">
    <location>
        <begin position="7"/>
        <end position="180"/>
    </location>
</feature>
<reference evidence="4" key="1">
    <citation type="journal article" date="2019" name="Int. J. Syst. Evol. Microbiol.">
        <title>The Global Catalogue of Microorganisms (GCM) 10K type strain sequencing project: providing services to taxonomists for standard genome sequencing and annotation.</title>
        <authorList>
            <consortium name="The Broad Institute Genomics Platform"/>
            <consortium name="The Broad Institute Genome Sequencing Center for Infectious Disease"/>
            <person name="Wu L."/>
            <person name="Ma J."/>
        </authorList>
    </citation>
    <scope>NUCLEOTIDE SEQUENCE [LARGE SCALE GENOMIC DNA]</scope>
    <source>
        <strain evidence="4">CGMCC 4.7643</strain>
    </source>
</reference>
<dbReference type="PROSITE" id="PS00061">
    <property type="entry name" value="ADH_SHORT"/>
    <property type="match status" value="1"/>
</dbReference>
<accession>A0ABW5GK31</accession>
<protein>
    <submittedName>
        <fullName evidence="3">SDR family NAD(P)-dependent oxidoreductase</fullName>
    </submittedName>
</protein>